<dbReference type="STRING" id="97972.A0A2V1DAI7"/>
<name>A0A2V1DAI7_9PLEO</name>
<protein>
    <submittedName>
        <fullName evidence="1">Uncharacterized protein</fullName>
    </submittedName>
</protein>
<dbReference type="AlphaFoldDB" id="A0A2V1DAI7"/>
<proteinExistence type="predicted"/>
<sequence>MSLLAPAFLREELEREPNYLEHLIDDIRSEHKDEMNAIRVCARKGVIKDTIRFISSKDQVDDISSTRIRQIIEAGTPETLQDRLESFALNPDILLNIIQTRGWHGLSRPAACSSTEFWAGCT</sequence>
<accession>A0A2V1DAI7</accession>
<evidence type="ECO:0000313" key="1">
    <source>
        <dbReference type="EMBL" id="PVH94174.1"/>
    </source>
</evidence>
<organism evidence="1 2">
    <name type="scientific">Periconia macrospinosa</name>
    <dbReference type="NCBI Taxonomy" id="97972"/>
    <lineage>
        <taxon>Eukaryota</taxon>
        <taxon>Fungi</taxon>
        <taxon>Dikarya</taxon>
        <taxon>Ascomycota</taxon>
        <taxon>Pezizomycotina</taxon>
        <taxon>Dothideomycetes</taxon>
        <taxon>Pleosporomycetidae</taxon>
        <taxon>Pleosporales</taxon>
        <taxon>Massarineae</taxon>
        <taxon>Periconiaceae</taxon>
        <taxon>Periconia</taxon>
    </lineage>
</organism>
<evidence type="ECO:0000313" key="2">
    <source>
        <dbReference type="Proteomes" id="UP000244855"/>
    </source>
</evidence>
<reference evidence="1 2" key="1">
    <citation type="journal article" date="2018" name="Sci. Rep.">
        <title>Comparative genomics provides insights into the lifestyle and reveals functional heterogeneity of dark septate endophytic fungi.</title>
        <authorList>
            <person name="Knapp D.G."/>
            <person name="Nemeth J.B."/>
            <person name="Barry K."/>
            <person name="Hainaut M."/>
            <person name="Henrissat B."/>
            <person name="Johnson J."/>
            <person name="Kuo A."/>
            <person name="Lim J.H.P."/>
            <person name="Lipzen A."/>
            <person name="Nolan M."/>
            <person name="Ohm R.A."/>
            <person name="Tamas L."/>
            <person name="Grigoriev I.V."/>
            <person name="Spatafora J.W."/>
            <person name="Nagy L.G."/>
            <person name="Kovacs G.M."/>
        </authorList>
    </citation>
    <scope>NUCLEOTIDE SEQUENCE [LARGE SCALE GENOMIC DNA]</scope>
    <source>
        <strain evidence="1 2">DSE2036</strain>
    </source>
</reference>
<gene>
    <name evidence="1" type="ORF">DM02DRAFT_602932</name>
</gene>
<keyword evidence="2" id="KW-1185">Reference proteome</keyword>
<dbReference type="Proteomes" id="UP000244855">
    <property type="component" value="Unassembled WGS sequence"/>
</dbReference>
<dbReference type="OrthoDB" id="3558741at2759"/>
<dbReference type="EMBL" id="KZ805547">
    <property type="protein sequence ID" value="PVH94174.1"/>
    <property type="molecule type" value="Genomic_DNA"/>
</dbReference>